<dbReference type="PANTHER" id="PTHR45631">
    <property type="entry name" value="OS07G0107800 PROTEIN-RELATED"/>
    <property type="match status" value="1"/>
</dbReference>
<dbReference type="InterPro" id="IPR001480">
    <property type="entry name" value="Bulb-type_lectin_dom"/>
</dbReference>
<evidence type="ECO:0000256" key="8">
    <source>
        <dbReference type="SAM" id="Phobius"/>
    </source>
</evidence>
<proteinExistence type="predicted"/>
<keyword evidence="12" id="KW-1185">Reference proteome</keyword>
<keyword evidence="5 6" id="KW-0067">ATP-binding</keyword>
<gene>
    <name evidence="11" type="ORF">CSSPTR1EN2_LOCUS18784</name>
</gene>
<dbReference type="Gene3D" id="2.90.10.10">
    <property type="entry name" value="Bulb-type lectin domain"/>
    <property type="match status" value="2"/>
</dbReference>
<dbReference type="SMART" id="SM00220">
    <property type="entry name" value="S_TKc"/>
    <property type="match status" value="1"/>
</dbReference>
<dbReference type="PROSITE" id="PS00107">
    <property type="entry name" value="PROTEIN_KINASE_ATP"/>
    <property type="match status" value="1"/>
</dbReference>
<feature type="domain" description="Bulb-type lectin" evidence="10">
    <location>
        <begin position="76"/>
        <end position="203"/>
    </location>
</feature>
<evidence type="ECO:0000259" key="9">
    <source>
        <dbReference type="PROSITE" id="PS50011"/>
    </source>
</evidence>
<dbReference type="Gene3D" id="1.10.510.10">
    <property type="entry name" value="Transferase(Phosphotransferase) domain 1"/>
    <property type="match status" value="1"/>
</dbReference>
<keyword evidence="1" id="KW-0723">Serine/threonine-protein kinase</keyword>
<dbReference type="PROSITE" id="PS50011">
    <property type="entry name" value="PROTEIN_KINASE_DOM"/>
    <property type="match status" value="1"/>
</dbReference>
<dbReference type="PANTHER" id="PTHR45631:SF198">
    <property type="entry name" value="PROTEIN KINASE DOMAIN-CONTAINING PROTEIN"/>
    <property type="match status" value="1"/>
</dbReference>
<keyword evidence="3 6" id="KW-0547">Nucleotide-binding</keyword>
<organism evidence="11 12">
    <name type="scientific">Sphagnum troendelagicum</name>
    <dbReference type="NCBI Taxonomy" id="128251"/>
    <lineage>
        <taxon>Eukaryota</taxon>
        <taxon>Viridiplantae</taxon>
        <taxon>Streptophyta</taxon>
        <taxon>Embryophyta</taxon>
        <taxon>Bryophyta</taxon>
        <taxon>Sphagnophytina</taxon>
        <taxon>Sphagnopsida</taxon>
        <taxon>Sphagnales</taxon>
        <taxon>Sphagnaceae</taxon>
        <taxon>Sphagnum</taxon>
    </lineage>
</organism>
<keyword evidence="8" id="KW-0812">Transmembrane</keyword>
<evidence type="ECO:0008006" key="13">
    <source>
        <dbReference type="Google" id="ProtNLM"/>
    </source>
</evidence>
<dbReference type="InterPro" id="IPR000719">
    <property type="entry name" value="Prot_kinase_dom"/>
</dbReference>
<name>A0ABP0UQX4_9BRYO</name>
<dbReference type="InterPro" id="IPR001245">
    <property type="entry name" value="Ser-Thr/Tyr_kinase_cat_dom"/>
</dbReference>
<evidence type="ECO:0000313" key="11">
    <source>
        <dbReference type="EMBL" id="CAK9227528.1"/>
    </source>
</evidence>
<dbReference type="InterPro" id="IPR008271">
    <property type="entry name" value="Ser/Thr_kinase_AS"/>
</dbReference>
<evidence type="ECO:0000256" key="6">
    <source>
        <dbReference type="PROSITE-ProRule" id="PRU10141"/>
    </source>
</evidence>
<keyword evidence="8" id="KW-1133">Transmembrane helix</keyword>
<protein>
    <recommendedName>
        <fullName evidence="13">Receptor-like kinase</fullName>
    </recommendedName>
</protein>
<dbReference type="EMBL" id="OZ019897">
    <property type="protein sequence ID" value="CAK9227528.1"/>
    <property type="molecule type" value="Genomic_DNA"/>
</dbReference>
<dbReference type="InterPro" id="IPR017441">
    <property type="entry name" value="Protein_kinase_ATP_BS"/>
</dbReference>
<evidence type="ECO:0000256" key="1">
    <source>
        <dbReference type="ARBA" id="ARBA00022527"/>
    </source>
</evidence>
<feature type="compositionally biased region" description="Polar residues" evidence="7">
    <location>
        <begin position="579"/>
        <end position="591"/>
    </location>
</feature>
<evidence type="ECO:0000256" key="7">
    <source>
        <dbReference type="SAM" id="MobiDB-lite"/>
    </source>
</evidence>
<keyword evidence="4" id="KW-0418">Kinase</keyword>
<evidence type="ECO:0000256" key="2">
    <source>
        <dbReference type="ARBA" id="ARBA00022679"/>
    </source>
</evidence>
<sequence>MQTNGNLVVYNTSNLSQWDSQSATTGLPSSSYFAMLQSTGELDVYDFQNDNPTLYKTPVPLSSVDPTSAEDPPSFNISLATIPTLSFDGPYMAIGYYFSQTSLLQNGPFNLTLGTNCTLQSKNGNNTVLWETPSNAAGSEQKCEMTLQQDGNLQIQTSDTNEILWSTNTTGDSSKNWVLYIDSTTGDLSIRDILQPTDILWKNNPPIGSNYTRDPNLNTHSGKRFILELLGVSAGGFLLGITSLVLTYYVCTRFIDPAQKELQQRLQNSGGKCQALTLTQIKQATQNFKTTIGIGGFGEVYYGKLVNGQEIAVKTLSTTSHQTKQEFFNEIQLLSMVHHKYLVSLVGYCLHRKHLMLVYEYVSGGDLRKRLHGDGVSRRPLTWKQRTRIILQVAEGLEYLHDKCHPTIIHRDVKSNNILLTKKLEAKVADFGLSKLRAIERGITPTHITTIVKGTPGYLDPEYQESGMLTNKSDVYSFGIVLMEILTGQTQLYIAHRVITSWRSNQIAELVDPNIKHDFNNVEFSKLVELSLSCVMKKSNDRPSMTQVVKMLWEFHLEELDFEHYEDNDELTPYIRPSIPSTSSFESNETSYAKDLNDVTPLSMSDSLSNGIEMTKLSDHS</sequence>
<feature type="domain" description="Protein kinase" evidence="9">
    <location>
        <begin position="286"/>
        <end position="554"/>
    </location>
</feature>
<dbReference type="InterPro" id="IPR011009">
    <property type="entry name" value="Kinase-like_dom_sf"/>
</dbReference>
<dbReference type="SUPFAM" id="SSF51110">
    <property type="entry name" value="alpha-D-mannose-specific plant lectins"/>
    <property type="match status" value="2"/>
</dbReference>
<feature type="domain" description="Bulb-type lectin" evidence="10">
    <location>
        <begin position="1"/>
        <end position="57"/>
    </location>
</feature>
<dbReference type="PROSITE" id="PS00108">
    <property type="entry name" value="PROTEIN_KINASE_ST"/>
    <property type="match status" value="1"/>
</dbReference>
<dbReference type="Proteomes" id="UP001497512">
    <property type="component" value="Chromosome 5"/>
</dbReference>
<evidence type="ECO:0000313" key="12">
    <source>
        <dbReference type="Proteomes" id="UP001497512"/>
    </source>
</evidence>
<evidence type="ECO:0000256" key="5">
    <source>
        <dbReference type="ARBA" id="ARBA00022840"/>
    </source>
</evidence>
<keyword evidence="2" id="KW-0808">Transferase</keyword>
<keyword evidence="8" id="KW-0472">Membrane</keyword>
<dbReference type="PROSITE" id="PS50927">
    <property type="entry name" value="BULB_LECTIN"/>
    <property type="match status" value="2"/>
</dbReference>
<dbReference type="Pfam" id="PF07714">
    <property type="entry name" value="PK_Tyr_Ser-Thr"/>
    <property type="match status" value="1"/>
</dbReference>
<evidence type="ECO:0000259" key="10">
    <source>
        <dbReference type="PROSITE" id="PS50927"/>
    </source>
</evidence>
<evidence type="ECO:0000256" key="3">
    <source>
        <dbReference type="ARBA" id="ARBA00022741"/>
    </source>
</evidence>
<dbReference type="Gene3D" id="3.30.200.20">
    <property type="entry name" value="Phosphorylase Kinase, domain 1"/>
    <property type="match status" value="1"/>
</dbReference>
<accession>A0ABP0UQX4</accession>
<feature type="region of interest" description="Disordered" evidence="7">
    <location>
        <begin position="578"/>
        <end position="621"/>
    </location>
</feature>
<evidence type="ECO:0000256" key="4">
    <source>
        <dbReference type="ARBA" id="ARBA00022777"/>
    </source>
</evidence>
<dbReference type="InterPro" id="IPR036426">
    <property type="entry name" value="Bulb-type_lectin_dom_sf"/>
</dbReference>
<dbReference type="SUPFAM" id="SSF56112">
    <property type="entry name" value="Protein kinase-like (PK-like)"/>
    <property type="match status" value="1"/>
</dbReference>
<feature type="compositionally biased region" description="Polar residues" evidence="7">
    <location>
        <begin position="600"/>
        <end position="612"/>
    </location>
</feature>
<feature type="transmembrane region" description="Helical" evidence="8">
    <location>
        <begin position="225"/>
        <end position="250"/>
    </location>
</feature>
<feature type="binding site" evidence="6">
    <location>
        <position position="314"/>
    </location>
    <ligand>
        <name>ATP</name>
        <dbReference type="ChEBI" id="CHEBI:30616"/>
    </ligand>
</feature>
<reference evidence="11" key="1">
    <citation type="submission" date="2024-02" db="EMBL/GenBank/DDBJ databases">
        <authorList>
            <consortium name="ELIXIR-Norway"/>
            <consortium name="Elixir Norway"/>
        </authorList>
    </citation>
    <scope>NUCLEOTIDE SEQUENCE</scope>
</reference>